<evidence type="ECO:0000256" key="1">
    <source>
        <dbReference type="SAM" id="MobiDB-lite"/>
    </source>
</evidence>
<feature type="region of interest" description="Disordered" evidence="1">
    <location>
        <begin position="261"/>
        <end position="315"/>
    </location>
</feature>
<dbReference type="EMBL" id="SLWR01000009">
    <property type="protein sequence ID" value="TCO45105.1"/>
    <property type="molecule type" value="Genomic_DNA"/>
</dbReference>
<keyword evidence="3" id="KW-1185">Reference proteome</keyword>
<feature type="region of interest" description="Disordered" evidence="1">
    <location>
        <begin position="92"/>
        <end position="111"/>
    </location>
</feature>
<dbReference type="AlphaFoldDB" id="A0A4R2IQQ6"/>
<gene>
    <name evidence="2" type="ORF">EV646_109280</name>
</gene>
<protein>
    <submittedName>
        <fullName evidence="2">Uncharacterized protein</fullName>
    </submittedName>
</protein>
<dbReference type="Proteomes" id="UP000295573">
    <property type="component" value="Unassembled WGS sequence"/>
</dbReference>
<evidence type="ECO:0000313" key="3">
    <source>
        <dbReference type="Proteomes" id="UP000295573"/>
    </source>
</evidence>
<organism evidence="2 3">
    <name type="scientific">Kribbella antiqua</name>
    <dbReference type="NCBI Taxonomy" id="2512217"/>
    <lineage>
        <taxon>Bacteria</taxon>
        <taxon>Bacillati</taxon>
        <taxon>Actinomycetota</taxon>
        <taxon>Actinomycetes</taxon>
        <taxon>Propionibacteriales</taxon>
        <taxon>Kribbellaceae</taxon>
        <taxon>Kribbella</taxon>
    </lineage>
</organism>
<accession>A0A4R2IQQ6</accession>
<comment type="caution">
    <text evidence="2">The sequence shown here is derived from an EMBL/GenBank/DDBJ whole genome shotgun (WGS) entry which is preliminary data.</text>
</comment>
<sequence length="315" mass="32965">MAGCRRRPRWLRGAAPGVRRNARDEGAVEGAAPGVRRIARGEGVVEGAAPGVRRIARGEGVVEGAAPGCVMVLVRPAGVKGASFVGVAARSSTLDTHHPNQGRTQLSRSCSPEWSRAGGGYGWCGREACGPGRAAPEVAVGPGPIAGCVMAGGLLAAIDQTTRYRAGESALVPAIWPVSSACRDRPGLAQEAGARHRLFPVSAPQYLCQPTSTCPNPPRRPHPDPANTQTTRSRNHPPRPRATAPRGLRIAASFLVGVVGVKGRRSRSDADEGRALDAHHPDQHTHAAKPAANHLHLNARQTRTKRANSTPDVCG</sequence>
<feature type="compositionally biased region" description="Basic and acidic residues" evidence="1">
    <location>
        <begin position="266"/>
        <end position="285"/>
    </location>
</feature>
<proteinExistence type="predicted"/>
<reference evidence="2 3" key="1">
    <citation type="journal article" date="2015" name="Stand. Genomic Sci.">
        <title>Genomic Encyclopedia of Bacterial and Archaeal Type Strains, Phase III: the genomes of soil and plant-associated and newly described type strains.</title>
        <authorList>
            <person name="Whitman W.B."/>
            <person name="Woyke T."/>
            <person name="Klenk H.P."/>
            <person name="Zhou Y."/>
            <person name="Lilburn T.G."/>
            <person name="Beck B.J."/>
            <person name="De Vos P."/>
            <person name="Vandamme P."/>
            <person name="Eisen J.A."/>
            <person name="Garrity G."/>
            <person name="Hugenholtz P."/>
            <person name="Kyrpides N.C."/>
        </authorList>
    </citation>
    <scope>NUCLEOTIDE SEQUENCE [LARGE SCALE GENOMIC DNA]</scope>
    <source>
        <strain evidence="2 3">VKM Ac-2541</strain>
    </source>
</reference>
<evidence type="ECO:0000313" key="2">
    <source>
        <dbReference type="EMBL" id="TCO45105.1"/>
    </source>
</evidence>
<feature type="region of interest" description="Disordered" evidence="1">
    <location>
        <begin position="210"/>
        <end position="248"/>
    </location>
</feature>
<name>A0A4R2IQQ6_9ACTN</name>